<gene>
    <name evidence="2" type="ORF">CHS0354_018594</name>
</gene>
<feature type="non-terminal residue" evidence="2">
    <location>
        <position position="81"/>
    </location>
</feature>
<keyword evidence="3" id="KW-1185">Reference proteome</keyword>
<dbReference type="AlphaFoldDB" id="A0AAE0WCD1"/>
<dbReference type="Proteomes" id="UP001195483">
    <property type="component" value="Unassembled WGS sequence"/>
</dbReference>
<protein>
    <submittedName>
        <fullName evidence="2">Uncharacterized protein</fullName>
    </submittedName>
</protein>
<feature type="transmembrane region" description="Helical" evidence="1">
    <location>
        <begin position="33"/>
        <end position="53"/>
    </location>
</feature>
<keyword evidence="1" id="KW-0812">Transmembrane</keyword>
<evidence type="ECO:0000313" key="2">
    <source>
        <dbReference type="EMBL" id="KAK3609044.1"/>
    </source>
</evidence>
<reference evidence="2" key="2">
    <citation type="journal article" date="2021" name="Genome Biol. Evol.">
        <title>Developing a high-quality reference genome for a parasitic bivalve with doubly uniparental inheritance (Bivalvia: Unionida).</title>
        <authorList>
            <person name="Smith C.H."/>
        </authorList>
    </citation>
    <scope>NUCLEOTIDE SEQUENCE</scope>
    <source>
        <strain evidence="2">CHS0354</strain>
        <tissue evidence="2">Mantle</tissue>
    </source>
</reference>
<sequence>MDFCEQWCSAEGIVMNVVEMWCLFHTGFGRESLMIYTEILLVFYGGIFSRGLIDIIYGNGWRHGLCIQIIGVEPDDICGWL</sequence>
<dbReference type="EMBL" id="JAEAOA010001145">
    <property type="protein sequence ID" value="KAK3609044.1"/>
    <property type="molecule type" value="Genomic_DNA"/>
</dbReference>
<comment type="caution">
    <text evidence="2">The sequence shown here is derived from an EMBL/GenBank/DDBJ whole genome shotgun (WGS) entry which is preliminary data.</text>
</comment>
<reference evidence="2" key="1">
    <citation type="journal article" date="2021" name="Genome Biol. Evol.">
        <title>A High-Quality Reference Genome for a Parasitic Bivalve with Doubly Uniparental Inheritance (Bivalvia: Unionida).</title>
        <authorList>
            <person name="Smith C.H."/>
        </authorList>
    </citation>
    <scope>NUCLEOTIDE SEQUENCE</scope>
    <source>
        <strain evidence="2">CHS0354</strain>
    </source>
</reference>
<proteinExistence type="predicted"/>
<name>A0AAE0WCD1_9BIVA</name>
<organism evidence="2 3">
    <name type="scientific">Potamilus streckersoni</name>
    <dbReference type="NCBI Taxonomy" id="2493646"/>
    <lineage>
        <taxon>Eukaryota</taxon>
        <taxon>Metazoa</taxon>
        <taxon>Spiralia</taxon>
        <taxon>Lophotrochozoa</taxon>
        <taxon>Mollusca</taxon>
        <taxon>Bivalvia</taxon>
        <taxon>Autobranchia</taxon>
        <taxon>Heteroconchia</taxon>
        <taxon>Palaeoheterodonta</taxon>
        <taxon>Unionida</taxon>
        <taxon>Unionoidea</taxon>
        <taxon>Unionidae</taxon>
        <taxon>Ambleminae</taxon>
        <taxon>Lampsilini</taxon>
        <taxon>Potamilus</taxon>
    </lineage>
</organism>
<keyword evidence="1" id="KW-1133">Transmembrane helix</keyword>
<keyword evidence="1" id="KW-0472">Membrane</keyword>
<reference evidence="2" key="3">
    <citation type="submission" date="2023-05" db="EMBL/GenBank/DDBJ databases">
        <authorList>
            <person name="Smith C.H."/>
        </authorList>
    </citation>
    <scope>NUCLEOTIDE SEQUENCE</scope>
    <source>
        <strain evidence="2">CHS0354</strain>
        <tissue evidence="2">Mantle</tissue>
    </source>
</reference>
<evidence type="ECO:0000313" key="3">
    <source>
        <dbReference type="Proteomes" id="UP001195483"/>
    </source>
</evidence>
<evidence type="ECO:0000256" key="1">
    <source>
        <dbReference type="SAM" id="Phobius"/>
    </source>
</evidence>
<accession>A0AAE0WCD1</accession>